<comment type="similarity">
    <text evidence="1">Belongs to the ner transcriptional regulatory family.</text>
</comment>
<keyword evidence="3" id="KW-0238">DNA-binding</keyword>
<gene>
    <name evidence="6" type="ORF">ARTV_1701</name>
</gene>
<organism evidence="6">
    <name type="scientific">Arsenophonus endosymbiont of Trialeurodes vaporariorum</name>
    <dbReference type="NCBI Taxonomy" id="235567"/>
    <lineage>
        <taxon>Bacteria</taxon>
        <taxon>Pseudomonadati</taxon>
        <taxon>Pseudomonadota</taxon>
        <taxon>Gammaproteobacteria</taxon>
        <taxon>Enterobacterales</taxon>
        <taxon>Morganellaceae</taxon>
        <taxon>Arsenophonus</taxon>
    </lineage>
</organism>
<name>A0A3B0MDF9_9GAMM</name>
<keyword evidence="2" id="KW-0805">Transcription regulation</keyword>
<dbReference type="InterPro" id="IPR010982">
    <property type="entry name" value="Lambda_DNA-bd_dom_sf"/>
</dbReference>
<reference evidence="6" key="1">
    <citation type="submission" date="2018-04" db="EMBL/GenBank/DDBJ databases">
        <authorList>
            <person name="Go L.Y."/>
            <person name="Mitchell J.A."/>
        </authorList>
    </citation>
    <scope>NUCLEOTIDE SEQUENCE</scope>
    <source>
        <strain evidence="6">ARTV</strain>
    </source>
</reference>
<evidence type="ECO:0000259" key="5">
    <source>
        <dbReference type="Pfam" id="PF13693"/>
    </source>
</evidence>
<protein>
    <recommendedName>
        <fullName evidence="5">Ner winged helix-turn-helix DNA-binding domain-containing protein</fullName>
    </recommendedName>
</protein>
<proteinExistence type="inferred from homology"/>
<accession>A0A3B0MDF9</accession>
<dbReference type="EMBL" id="UFQR01000006">
    <property type="protein sequence ID" value="SSW95677.1"/>
    <property type="molecule type" value="Genomic_DNA"/>
</dbReference>
<dbReference type="InterPro" id="IPR038722">
    <property type="entry name" value="Ner_HTH_dom"/>
</dbReference>
<sequence length="93" mass="10753">MFVSFMYIYSFIKVSKKLQKNSASPSDVSSKFKINSQTLANTSIQSYSKNKQIITEQFSIHPFEMWPNHYLNMSCRNLIVKKINAAPLNLIKT</sequence>
<evidence type="ECO:0000256" key="4">
    <source>
        <dbReference type="ARBA" id="ARBA00023163"/>
    </source>
</evidence>
<dbReference type="AlphaFoldDB" id="A0A3B0MDF9"/>
<evidence type="ECO:0000256" key="1">
    <source>
        <dbReference type="ARBA" id="ARBA00006157"/>
    </source>
</evidence>
<keyword evidence="4" id="KW-0804">Transcription</keyword>
<evidence type="ECO:0000313" key="6">
    <source>
        <dbReference type="EMBL" id="SSW95677.1"/>
    </source>
</evidence>
<dbReference type="Pfam" id="PF13693">
    <property type="entry name" value="HTH_35"/>
    <property type="match status" value="1"/>
</dbReference>
<feature type="domain" description="Ner winged helix-turn-helix DNA-binding" evidence="5">
    <location>
        <begin position="17"/>
        <end position="74"/>
    </location>
</feature>
<evidence type="ECO:0000256" key="3">
    <source>
        <dbReference type="ARBA" id="ARBA00023125"/>
    </source>
</evidence>
<dbReference type="Gene3D" id="1.10.260.40">
    <property type="entry name" value="lambda repressor-like DNA-binding domains"/>
    <property type="match status" value="1"/>
</dbReference>
<evidence type="ECO:0000256" key="2">
    <source>
        <dbReference type="ARBA" id="ARBA00023015"/>
    </source>
</evidence>
<dbReference type="GO" id="GO:0003677">
    <property type="term" value="F:DNA binding"/>
    <property type="evidence" value="ECO:0007669"/>
    <property type="project" value="UniProtKB-KW"/>
</dbReference>
<dbReference type="SUPFAM" id="SSF47413">
    <property type="entry name" value="lambda repressor-like DNA-binding domains"/>
    <property type="match status" value="1"/>
</dbReference>